<evidence type="ECO:0000313" key="2">
    <source>
        <dbReference type="Proteomes" id="UP000001734"/>
    </source>
</evidence>
<dbReference type="HOGENOM" id="CLU_3291113_0_0_6"/>
<accession>B5XNX7</accession>
<dbReference type="BioCyc" id="KPNE507522:GI0B-1494-MONOMER"/>
<dbReference type="EMBL" id="CP000964">
    <property type="protein sequence ID" value="ACI11744.1"/>
    <property type="molecule type" value="Genomic_DNA"/>
</dbReference>
<name>B5XNX7_KLEV3</name>
<organism evidence="1 2">
    <name type="scientific">Klebsiella variicola (strain 342)</name>
    <name type="common">Klebsiella pneumoniae</name>
    <dbReference type="NCBI Taxonomy" id="507522"/>
    <lineage>
        <taxon>Bacteria</taxon>
        <taxon>Pseudomonadati</taxon>
        <taxon>Pseudomonadota</taxon>
        <taxon>Gammaproteobacteria</taxon>
        <taxon>Enterobacterales</taxon>
        <taxon>Enterobacteriaceae</taxon>
        <taxon>Klebsiella/Raoultella group</taxon>
        <taxon>Klebsiella</taxon>
        <taxon>Klebsiella pneumoniae complex</taxon>
    </lineage>
</organism>
<gene>
    <name evidence="1" type="ordered locus">KPK_1494</name>
</gene>
<dbReference type="KEGG" id="kpe:KPK_1494"/>
<protein>
    <submittedName>
        <fullName evidence="1">Uncharacterized protein</fullName>
    </submittedName>
</protein>
<evidence type="ECO:0000313" key="1">
    <source>
        <dbReference type="EMBL" id="ACI11744.1"/>
    </source>
</evidence>
<proteinExistence type="predicted"/>
<dbReference type="Proteomes" id="UP000001734">
    <property type="component" value="Chromosome"/>
</dbReference>
<dbReference type="AlphaFoldDB" id="B5XNX7"/>
<sequence>MTWRNEFSQECNQLRFFTASGVARMTNRPFSAMNIHVYYD</sequence>
<reference evidence="1 2" key="1">
    <citation type="journal article" date="2008" name="PLoS Genet.">
        <title>Complete genome sequence of the N2-fixing broad host range endophyte Klebsiella pneumoniae 342 and virulence predictions verified in mice.</title>
        <authorList>
            <person name="Fouts D.E."/>
            <person name="Tyler H.L."/>
            <person name="DeBoy R.T."/>
            <person name="Daugherty S."/>
            <person name="Ren Q."/>
            <person name="Badger J.H."/>
            <person name="Durkin A.S."/>
            <person name="Huot H."/>
            <person name="Shrivastava S."/>
            <person name="Kothari S."/>
            <person name="Dodson R.J."/>
            <person name="Mohamoud Y."/>
            <person name="Khouri H."/>
            <person name="Roesch L.F."/>
            <person name="Krogfelt K.A."/>
            <person name="Struve C."/>
            <person name="Triplett E.W."/>
            <person name="Methe B.A."/>
        </authorList>
    </citation>
    <scope>NUCLEOTIDE SEQUENCE [LARGE SCALE GENOMIC DNA]</scope>
    <source>
        <strain evidence="1 2">342</strain>
    </source>
</reference>